<reference evidence="1" key="1">
    <citation type="journal article" date="2020" name="ISME J.">
        <title>Gammaproteobacteria mediating utilization of methyl-, sulfur- and petroleum organic compounds in deep ocean hydrothermal plumes.</title>
        <authorList>
            <person name="Zhou Z."/>
            <person name="Liu Y."/>
            <person name="Pan J."/>
            <person name="Cron B.R."/>
            <person name="Toner B.M."/>
            <person name="Anantharaman K."/>
            <person name="Breier J.A."/>
            <person name="Dick G.J."/>
            <person name="Li M."/>
        </authorList>
    </citation>
    <scope>NUCLEOTIDE SEQUENCE</scope>
    <source>
        <strain evidence="1">SZUA-1501</strain>
    </source>
</reference>
<comment type="caution">
    <text evidence="1">The sequence shown here is derived from an EMBL/GenBank/DDBJ whole genome shotgun (WGS) entry which is preliminary data.</text>
</comment>
<evidence type="ECO:0000313" key="2">
    <source>
        <dbReference type="Proteomes" id="UP000606463"/>
    </source>
</evidence>
<dbReference type="InterPro" id="IPR012902">
    <property type="entry name" value="N_methyl_site"/>
</dbReference>
<dbReference type="Proteomes" id="UP000606463">
    <property type="component" value="Unassembled WGS sequence"/>
</dbReference>
<dbReference type="NCBIfam" id="TIGR02532">
    <property type="entry name" value="IV_pilin_GFxxxE"/>
    <property type="match status" value="1"/>
</dbReference>
<protein>
    <submittedName>
        <fullName evidence="1">Prepilin-type N-terminal cleavage/methylation domain-containing protein</fullName>
    </submittedName>
</protein>
<accession>A0A9D0YRV9</accession>
<sequence length="388" mass="43354">MSKKGFTLIELLLVIVLLLTVGALAFWALVKVLSSLSTSVGETKKEVELAFNVDWLIFDLKHAGYGISVNETRPVISYCNGTYNPSVDACEIAQNKGISDLKLLLIRETSNIYRTTRSGDVPSAGFEICNNNELVYKSVKVPSKYRCIFLDYNRLYLKTDTCSCSLDRNPFYVLYPVVEDDICSSPTNRACCENQDCTAIAWFLYTPNGSSSSSGASYPTACKNLGTKILYRSFTYKGDIPIGDGNFCKQIISCVADWDIWFGLDTDNDTVIDRWVNYLPTNEMTSDPDGVNGAMAKQLKMAKVYLLVQASYSPDPDYDYCALHDEVCNTAQCGADKLLIDTLKDGDGTERYVCLKHPDVDAWKHYRWKIVQINVSPFLNIPQPLTTP</sequence>
<proteinExistence type="predicted"/>
<name>A0A9D0YRV9_AQUAO</name>
<dbReference type="Pfam" id="PF07963">
    <property type="entry name" value="N_methyl"/>
    <property type="match status" value="1"/>
</dbReference>
<dbReference type="EMBL" id="DQVE01000056">
    <property type="protein sequence ID" value="HIP98824.1"/>
    <property type="molecule type" value="Genomic_DNA"/>
</dbReference>
<gene>
    <name evidence="1" type="ORF">EYH37_05655</name>
</gene>
<dbReference type="AlphaFoldDB" id="A0A9D0YRV9"/>
<dbReference type="PROSITE" id="PS00409">
    <property type="entry name" value="PROKAR_NTER_METHYL"/>
    <property type="match status" value="1"/>
</dbReference>
<evidence type="ECO:0000313" key="1">
    <source>
        <dbReference type="EMBL" id="HIP98824.1"/>
    </source>
</evidence>
<organism evidence="1 2">
    <name type="scientific">Aquifex aeolicus</name>
    <dbReference type="NCBI Taxonomy" id="63363"/>
    <lineage>
        <taxon>Bacteria</taxon>
        <taxon>Pseudomonadati</taxon>
        <taxon>Aquificota</taxon>
        <taxon>Aquificia</taxon>
        <taxon>Aquificales</taxon>
        <taxon>Aquificaceae</taxon>
        <taxon>Aquifex</taxon>
    </lineage>
</organism>